<organism evidence="1 2">
    <name type="scientific">Mycobacteroides abscessus subsp. abscessus</name>
    <dbReference type="NCBI Taxonomy" id="1185650"/>
    <lineage>
        <taxon>Bacteria</taxon>
        <taxon>Bacillati</taxon>
        <taxon>Actinomycetota</taxon>
        <taxon>Actinomycetes</taxon>
        <taxon>Mycobacteriales</taxon>
        <taxon>Mycobacteriaceae</taxon>
        <taxon>Mycobacteroides</taxon>
        <taxon>Mycobacteroides abscessus</taxon>
    </lineage>
</organism>
<dbReference type="EMBL" id="FSHM01000004">
    <property type="protein sequence ID" value="SIB18640.1"/>
    <property type="molecule type" value="Genomic_DNA"/>
</dbReference>
<gene>
    <name evidence="1" type="ORF">SAMEA2070301_03146</name>
</gene>
<evidence type="ECO:0000313" key="1">
    <source>
        <dbReference type="EMBL" id="SIB18640.1"/>
    </source>
</evidence>
<evidence type="ECO:0000313" key="2">
    <source>
        <dbReference type="Proteomes" id="UP000185210"/>
    </source>
</evidence>
<accession>A0AB38D0U1</accession>
<comment type="caution">
    <text evidence="1">The sequence shown here is derived from an EMBL/GenBank/DDBJ whole genome shotgun (WGS) entry which is preliminary data.</text>
</comment>
<proteinExistence type="predicted"/>
<reference evidence="1 2" key="1">
    <citation type="submission" date="2016-11" db="EMBL/GenBank/DDBJ databases">
        <authorList>
            <consortium name="Pathogen Informatics"/>
        </authorList>
    </citation>
    <scope>NUCLEOTIDE SEQUENCE [LARGE SCALE GENOMIC DNA]</scope>
    <source>
        <strain evidence="1 2">104</strain>
    </source>
</reference>
<dbReference type="AlphaFoldDB" id="A0AB38D0U1"/>
<sequence>MSYTVDELNTAIEEDTEERWEGNWYGFYDRAENTHEYVKVPEGTKGAHSFDGGKTFEKYLPKAEPGVEIPGLGRAHLVEDHGGGEGSGEERWFVFAVTDATGNVRHFRRNGYYASFVGSNFDGPTEEVRSVEKLVSVWEAFK</sequence>
<dbReference type="Proteomes" id="UP000185210">
    <property type="component" value="Unassembled WGS sequence"/>
</dbReference>
<name>A0AB38D0U1_9MYCO</name>
<dbReference type="RefSeq" id="WP_074292933.1">
    <property type="nucleotide sequence ID" value="NZ_FSFF01000001.1"/>
</dbReference>
<protein>
    <submittedName>
        <fullName evidence="1">Uncharacterized protein</fullName>
    </submittedName>
</protein>